<reference evidence="2" key="1">
    <citation type="journal article" date="2023" name="G3 (Bethesda)">
        <title>A reference genome for the long-term kleptoplast-retaining sea slug Elysia crispata morphotype clarki.</title>
        <authorList>
            <person name="Eastman K.E."/>
            <person name="Pendleton A.L."/>
            <person name="Shaikh M.A."/>
            <person name="Suttiyut T."/>
            <person name="Ogas R."/>
            <person name="Tomko P."/>
            <person name="Gavelis G."/>
            <person name="Widhalm J.R."/>
            <person name="Wisecaver J.H."/>
        </authorList>
    </citation>
    <scope>NUCLEOTIDE SEQUENCE</scope>
    <source>
        <strain evidence="2">ECLA1</strain>
    </source>
</reference>
<evidence type="ECO:0000313" key="3">
    <source>
        <dbReference type="Proteomes" id="UP001283361"/>
    </source>
</evidence>
<evidence type="ECO:0000313" key="2">
    <source>
        <dbReference type="EMBL" id="KAK3701268.1"/>
    </source>
</evidence>
<dbReference type="EMBL" id="JAWDGP010007896">
    <property type="protein sequence ID" value="KAK3701268.1"/>
    <property type="molecule type" value="Genomic_DNA"/>
</dbReference>
<keyword evidence="3" id="KW-1185">Reference proteome</keyword>
<proteinExistence type="predicted"/>
<protein>
    <submittedName>
        <fullName evidence="2">Uncharacterized protein</fullName>
    </submittedName>
</protein>
<dbReference type="Proteomes" id="UP001283361">
    <property type="component" value="Unassembled WGS sequence"/>
</dbReference>
<evidence type="ECO:0000256" key="1">
    <source>
        <dbReference type="SAM" id="MobiDB-lite"/>
    </source>
</evidence>
<name>A0AAE1CKB4_9GAST</name>
<feature type="region of interest" description="Disordered" evidence="1">
    <location>
        <begin position="1"/>
        <end position="29"/>
    </location>
</feature>
<sequence>MSETWPQMPIGKMGMAQKHDDSEKILGPTSPKTPFAWVYEGSRVIGVFEEISKSAGRGGGRSRYGILRANRISYWWPLAKPRGPRRGSIFGIAPVVKLRPS</sequence>
<accession>A0AAE1CKB4</accession>
<organism evidence="2 3">
    <name type="scientific">Elysia crispata</name>
    <name type="common">lettuce slug</name>
    <dbReference type="NCBI Taxonomy" id="231223"/>
    <lineage>
        <taxon>Eukaryota</taxon>
        <taxon>Metazoa</taxon>
        <taxon>Spiralia</taxon>
        <taxon>Lophotrochozoa</taxon>
        <taxon>Mollusca</taxon>
        <taxon>Gastropoda</taxon>
        <taxon>Heterobranchia</taxon>
        <taxon>Euthyneura</taxon>
        <taxon>Panpulmonata</taxon>
        <taxon>Sacoglossa</taxon>
        <taxon>Placobranchoidea</taxon>
        <taxon>Plakobranchidae</taxon>
        <taxon>Elysia</taxon>
    </lineage>
</organism>
<gene>
    <name evidence="2" type="ORF">RRG08_066761</name>
</gene>
<dbReference type="AlphaFoldDB" id="A0AAE1CKB4"/>
<comment type="caution">
    <text evidence="2">The sequence shown here is derived from an EMBL/GenBank/DDBJ whole genome shotgun (WGS) entry which is preliminary data.</text>
</comment>